<keyword evidence="8 15" id="KW-0479">Metal-binding</keyword>
<dbReference type="Pfam" id="PF03331">
    <property type="entry name" value="LpxC"/>
    <property type="match status" value="2"/>
</dbReference>
<dbReference type="RefSeq" id="WP_212214581.1">
    <property type="nucleotide sequence ID" value="NZ_JAGUCO010000003.1"/>
</dbReference>
<evidence type="ECO:0000313" key="18">
    <source>
        <dbReference type="Proteomes" id="UP000708576"/>
    </source>
</evidence>
<evidence type="ECO:0000256" key="9">
    <source>
        <dbReference type="ARBA" id="ARBA00022801"/>
    </source>
</evidence>
<dbReference type="InterPro" id="IPR010084">
    <property type="entry name" value="FabZ"/>
</dbReference>
<dbReference type="InterPro" id="IPR015870">
    <property type="entry name" value="UDP-acyl_N-AcGlcN_deAcase_N"/>
</dbReference>
<reference evidence="17 18" key="1">
    <citation type="journal article" date="2015" name="Int. J. Syst. Evol. Microbiol.">
        <title>Carboxylicivirga linearis sp. nov., isolated from a sea cucumber culture pond.</title>
        <authorList>
            <person name="Wang F.Q."/>
            <person name="Zhou Y.X."/>
            <person name="Lin X.Z."/>
            <person name="Chen G.J."/>
            <person name="Du Z.J."/>
        </authorList>
    </citation>
    <scope>NUCLEOTIDE SEQUENCE [LARGE SCALE GENOMIC DNA]</scope>
    <source>
        <strain evidence="17 18">FB218</strain>
    </source>
</reference>
<evidence type="ECO:0000256" key="1">
    <source>
        <dbReference type="ARBA" id="ARBA00001947"/>
    </source>
</evidence>
<feature type="binding site" evidence="15">
    <location>
        <position position="79"/>
    </location>
    <ligand>
        <name>Zn(2+)</name>
        <dbReference type="ChEBI" id="CHEBI:29105"/>
    </ligand>
</feature>
<keyword evidence="10 15" id="KW-0862">Zinc</keyword>
<keyword evidence="18" id="KW-1185">Reference proteome</keyword>
<dbReference type="InterPro" id="IPR013114">
    <property type="entry name" value="FabA_FabZ"/>
</dbReference>
<dbReference type="Gene3D" id="3.10.129.10">
    <property type="entry name" value="Hotdog Thioesterase"/>
    <property type="match status" value="1"/>
</dbReference>
<evidence type="ECO:0000256" key="13">
    <source>
        <dbReference type="ARBA" id="ARBA00024535"/>
    </source>
</evidence>
<dbReference type="Gene3D" id="3.30.230.20">
    <property type="entry name" value="lpxc deacetylase, domain 1"/>
    <property type="match status" value="1"/>
</dbReference>
<evidence type="ECO:0000256" key="10">
    <source>
        <dbReference type="ARBA" id="ARBA00022833"/>
    </source>
</evidence>
<keyword evidence="12 16" id="KW-0456">Lyase</keyword>
<feature type="active site" evidence="16">
    <location>
        <position position="368"/>
    </location>
</feature>
<dbReference type="EC" id="3.5.1.108" evidence="15"/>
<evidence type="ECO:0000256" key="8">
    <source>
        <dbReference type="ARBA" id="ARBA00022723"/>
    </source>
</evidence>
<comment type="subcellular location">
    <subcellularLocation>
        <location evidence="3 16">Cytoplasm</location>
    </subcellularLocation>
</comment>
<dbReference type="EC" id="4.2.1.59" evidence="16"/>
<name>A0ABS5JSD3_9BACT</name>
<evidence type="ECO:0000256" key="16">
    <source>
        <dbReference type="HAMAP-Rule" id="MF_00406"/>
    </source>
</evidence>
<dbReference type="NCBIfam" id="NF000582">
    <property type="entry name" value="PRK00006.1"/>
    <property type="match status" value="1"/>
</dbReference>
<keyword evidence="5 16" id="KW-0963">Cytoplasm</keyword>
<comment type="similarity">
    <text evidence="16">Belongs to the thioester dehydratase family. FabZ subfamily.</text>
</comment>
<evidence type="ECO:0000256" key="14">
    <source>
        <dbReference type="ARBA" id="ARBA00025049"/>
    </source>
</evidence>
<dbReference type="SUPFAM" id="SSF54211">
    <property type="entry name" value="Ribosomal protein S5 domain 2-like"/>
    <property type="match status" value="2"/>
</dbReference>
<dbReference type="HAMAP" id="MF_00388">
    <property type="entry name" value="LpxC"/>
    <property type="match status" value="1"/>
</dbReference>
<feature type="binding site" evidence="15">
    <location>
        <position position="266"/>
    </location>
    <ligand>
        <name>Zn(2+)</name>
        <dbReference type="ChEBI" id="CHEBI:29105"/>
    </ligand>
</feature>
<comment type="similarity">
    <text evidence="15">Belongs to the LpxC family.</text>
</comment>
<dbReference type="Gene3D" id="3.30.1700.10">
    <property type="entry name" value="lpxc deacetylase, domain 2"/>
    <property type="match status" value="1"/>
</dbReference>
<comment type="catalytic activity">
    <reaction evidence="16">
        <text>a (3R)-hydroxyacyl-[ACP] = a (2E)-enoyl-[ACP] + H2O</text>
        <dbReference type="Rhea" id="RHEA:13097"/>
        <dbReference type="Rhea" id="RHEA-COMP:9925"/>
        <dbReference type="Rhea" id="RHEA-COMP:9945"/>
        <dbReference type="ChEBI" id="CHEBI:15377"/>
        <dbReference type="ChEBI" id="CHEBI:78784"/>
        <dbReference type="ChEBI" id="CHEBI:78827"/>
        <dbReference type="EC" id="4.2.1.59"/>
    </reaction>
</comment>
<keyword evidence="9 15" id="KW-0378">Hydrolase</keyword>
<keyword evidence="6 15" id="KW-0444">Lipid biosynthesis</keyword>
<dbReference type="Pfam" id="PF07977">
    <property type="entry name" value="FabA"/>
    <property type="match status" value="1"/>
</dbReference>
<dbReference type="InterPro" id="IPR020568">
    <property type="entry name" value="Ribosomal_Su5_D2-typ_SF"/>
</dbReference>
<comment type="function">
    <text evidence="14 16">Involved in unsaturated fatty acids biosynthesis. Catalyzes the dehydration of short chain beta-hydroxyacyl-ACPs and long chain saturated and unsaturated beta-hydroxyacyl-ACPs.</text>
</comment>
<evidence type="ECO:0000256" key="5">
    <source>
        <dbReference type="ARBA" id="ARBA00022490"/>
    </source>
</evidence>
<dbReference type="NCBIfam" id="TIGR01750">
    <property type="entry name" value="fabZ"/>
    <property type="match status" value="1"/>
</dbReference>
<dbReference type="CDD" id="cd01288">
    <property type="entry name" value="FabZ"/>
    <property type="match status" value="1"/>
</dbReference>
<evidence type="ECO:0000256" key="6">
    <source>
        <dbReference type="ARBA" id="ARBA00022516"/>
    </source>
</evidence>
<evidence type="ECO:0000256" key="3">
    <source>
        <dbReference type="ARBA" id="ARBA00004496"/>
    </source>
</evidence>
<dbReference type="InterPro" id="IPR011334">
    <property type="entry name" value="UDP-acyl_GlcNac_deAcase_C"/>
</dbReference>
<dbReference type="SUPFAM" id="SSF54637">
    <property type="entry name" value="Thioesterase/thiol ester dehydrase-isomerase"/>
    <property type="match status" value="1"/>
</dbReference>
<accession>A0ABS5JSD3</accession>
<evidence type="ECO:0000313" key="17">
    <source>
        <dbReference type="EMBL" id="MBS2097757.1"/>
    </source>
</evidence>
<evidence type="ECO:0000256" key="2">
    <source>
        <dbReference type="ARBA" id="ARBA00002923"/>
    </source>
</evidence>
<feature type="active site" description="Proton donor" evidence="15">
    <location>
        <position position="289"/>
    </location>
</feature>
<dbReference type="HAMAP" id="MF_00406">
    <property type="entry name" value="FabZ"/>
    <property type="match status" value="1"/>
</dbReference>
<sequence length="468" mass="52186">MVEKQITLKKAITLSGTGLHTGAKVNLTIHPAPVNHGYKFKRIDLEDQPIIDALADNVTMTQRGTVLAKGDATISTIEHCLSALSASKIDNCLIEVDGPEAPILDGSAKFFIEAIKEVGTEEQGEEKKYFVVKEKMVYENEELGIKIVALPDDEFSADVKISFDKSLTLSNQYATLDSLDDYEKEISACRTFVFLHELEPLLKNNLIKGGDLDNAIIIIDKEISQEELDKLADLFNKPRVEVQPTGILNNVDLVYSNEPARHKLLDVIGDLALCGMPIKGRIMATRPGHMANVEFAKIIRKEIKKRSLRPEVPCYDTCKEAIYDINDIKKMLPHRPPFLLVDKIIELNEKSIVGIKNVTMNEPFFVGHFPDEPVMPAVLQIEAMAQTGGIFVLSKLDEPSAYSTYFVKIDNVKLRRKVIPGDTLIFKLELLSEFRRGMANMKGTAFVGNTIVSEGEFVAQVVKNKDIK</sequence>
<evidence type="ECO:0000256" key="12">
    <source>
        <dbReference type="ARBA" id="ARBA00023239"/>
    </source>
</evidence>
<feature type="binding site" evidence="15">
    <location>
        <position position="262"/>
    </location>
    <ligand>
        <name>Zn(2+)</name>
        <dbReference type="ChEBI" id="CHEBI:29105"/>
    </ligand>
</feature>
<evidence type="ECO:0000256" key="15">
    <source>
        <dbReference type="HAMAP-Rule" id="MF_00388"/>
    </source>
</evidence>
<dbReference type="NCBIfam" id="NF009667">
    <property type="entry name" value="PRK13188.1"/>
    <property type="match status" value="1"/>
</dbReference>
<dbReference type="InterPro" id="IPR029069">
    <property type="entry name" value="HotDog_dom_sf"/>
</dbReference>
<evidence type="ECO:0000256" key="4">
    <source>
        <dbReference type="ARBA" id="ARBA00005002"/>
    </source>
</evidence>
<dbReference type="Proteomes" id="UP000708576">
    <property type="component" value="Unassembled WGS sequence"/>
</dbReference>
<evidence type="ECO:0000256" key="11">
    <source>
        <dbReference type="ARBA" id="ARBA00023098"/>
    </source>
</evidence>
<dbReference type="InterPro" id="IPR004463">
    <property type="entry name" value="UDP-acyl_GlcNac_deAcase"/>
</dbReference>
<comment type="function">
    <text evidence="2 15">Catalyzes the hydrolysis of UDP-3-O-myristoyl-N-acetylglucosamine to form UDP-3-O-myristoylglucosamine and acetate, the committed step in lipid A biosynthesis.</text>
</comment>
<organism evidence="17 18">
    <name type="scientific">Carboxylicivirga linearis</name>
    <dbReference type="NCBI Taxonomy" id="1628157"/>
    <lineage>
        <taxon>Bacteria</taxon>
        <taxon>Pseudomonadati</taxon>
        <taxon>Bacteroidota</taxon>
        <taxon>Bacteroidia</taxon>
        <taxon>Marinilabiliales</taxon>
        <taxon>Marinilabiliaceae</taxon>
        <taxon>Carboxylicivirga</taxon>
    </lineage>
</organism>
<comment type="catalytic activity">
    <reaction evidence="13 15">
        <text>a UDP-3-O-[(3R)-3-hydroxyacyl]-N-acetyl-alpha-D-glucosamine + H2O = a UDP-3-O-[(3R)-3-hydroxyacyl]-alpha-D-glucosamine + acetate</text>
        <dbReference type="Rhea" id="RHEA:67816"/>
        <dbReference type="ChEBI" id="CHEBI:15377"/>
        <dbReference type="ChEBI" id="CHEBI:30089"/>
        <dbReference type="ChEBI" id="CHEBI:137740"/>
        <dbReference type="ChEBI" id="CHEBI:173225"/>
        <dbReference type="EC" id="3.5.1.108"/>
    </reaction>
</comment>
<comment type="pathway">
    <text evidence="4 15">Glycolipid biosynthesis; lipid IV(A) biosynthesis; lipid IV(A) from (3R)-3-hydroxytetradecanoyl-[acyl-carrier-protein] and UDP-N-acetyl-alpha-D-glucosamine: step 2/6.</text>
</comment>
<evidence type="ECO:0000256" key="7">
    <source>
        <dbReference type="ARBA" id="ARBA00022556"/>
    </source>
</evidence>
<comment type="cofactor">
    <cofactor evidence="1 15">
        <name>Zn(2+)</name>
        <dbReference type="ChEBI" id="CHEBI:29105"/>
    </cofactor>
</comment>
<dbReference type="PANTHER" id="PTHR33694:SF1">
    <property type="entry name" value="UDP-3-O-ACYL-N-ACETYLGLUCOSAMINE DEACETYLASE 1, MITOCHONDRIAL-RELATED"/>
    <property type="match status" value="1"/>
</dbReference>
<keyword evidence="11 15" id="KW-0443">Lipid metabolism</keyword>
<comment type="caution">
    <text evidence="17">The sequence shown here is derived from an EMBL/GenBank/DDBJ whole genome shotgun (WGS) entry which is preliminary data.</text>
</comment>
<keyword evidence="7 15" id="KW-0441">Lipid A biosynthesis</keyword>
<proteinExistence type="inferred from homology"/>
<dbReference type="PANTHER" id="PTHR33694">
    <property type="entry name" value="UDP-3-O-ACYL-N-ACETYLGLUCOSAMINE DEACETYLASE 1, MITOCHONDRIAL-RELATED"/>
    <property type="match status" value="1"/>
</dbReference>
<protein>
    <recommendedName>
        <fullName evidence="15 16">Multifunctional fusion protein</fullName>
    </recommendedName>
    <domain>
        <recommendedName>
            <fullName evidence="16">3-hydroxyacyl-[acyl-carrier-protein] dehydratase FabZ</fullName>
            <ecNumber evidence="16">4.2.1.59</ecNumber>
        </recommendedName>
        <alternativeName>
            <fullName evidence="16">(3R)-hydroxymyristoyl-[acyl-carrier-protein] dehydratase</fullName>
        </alternativeName>
        <alternativeName>
            <fullName evidence="16">Beta-hydroxyacyl-ACP dehydratase</fullName>
            <shortName evidence="16">(3R)-hydroxymyristoyl-ACP dehydrase</shortName>
        </alternativeName>
    </domain>
    <domain>
        <recommendedName>
            <fullName evidence="15">UDP-3-O-acyl-N-acetylglucosamine deacetylase</fullName>
            <shortName evidence="15">UDP-3-O-acyl-GlcNAc deacetylase</shortName>
            <ecNumber evidence="15">3.5.1.108</ecNumber>
        </recommendedName>
        <alternativeName>
            <fullName evidence="15">UDP-3-O-[R-3-hydroxymyristoyl]-N-acetylglucosamine deacetylase</fullName>
        </alternativeName>
    </domain>
</protein>
<dbReference type="EMBL" id="JAGUCO010000003">
    <property type="protein sequence ID" value="MBS2097757.1"/>
    <property type="molecule type" value="Genomic_DNA"/>
</dbReference>
<gene>
    <name evidence="15" type="primary">lpxC</name>
    <name evidence="16" type="synonym">fabZ</name>
    <name evidence="17" type="ORF">KEM10_05660</name>
</gene>